<dbReference type="Proteomes" id="UP001362999">
    <property type="component" value="Unassembled WGS sequence"/>
</dbReference>
<keyword evidence="2" id="KW-1185">Reference proteome</keyword>
<accession>A0AAW0A4X1</accession>
<name>A0AAW0A4X1_9AGAR</name>
<sequence>MPSPISAWQLAVFPEPALLATPGDPKSRQVALHHGFIDEILGPAMRACGLSQLHDFPADSASIVPIATTRAKEIVWKLAELEFRFELLSLDRRASTVSRPQECARCFPGGFLMGVPLTSGKDGFAAGMPSERDPFICALARLMRWSPRPPFIIFYADARRDLTSKDQEELEKAVTAHYCQTFYERFGRAAVIPMRLEHELTEIMDSCADLRLL</sequence>
<comment type="caution">
    <text evidence="1">The sequence shown here is derived from an EMBL/GenBank/DDBJ whole genome shotgun (WGS) entry which is preliminary data.</text>
</comment>
<protein>
    <submittedName>
        <fullName evidence="1">Uncharacterized protein</fullName>
    </submittedName>
</protein>
<reference evidence="1 2" key="1">
    <citation type="journal article" date="2024" name="J Genomics">
        <title>Draft genome sequencing and assembly of Favolaschia claudopus CIRM-BRFM 2984 isolated from oak limbs.</title>
        <authorList>
            <person name="Navarro D."/>
            <person name="Drula E."/>
            <person name="Chaduli D."/>
            <person name="Cazenave R."/>
            <person name="Ahrendt S."/>
            <person name="Wang J."/>
            <person name="Lipzen A."/>
            <person name="Daum C."/>
            <person name="Barry K."/>
            <person name="Grigoriev I.V."/>
            <person name="Favel A."/>
            <person name="Rosso M.N."/>
            <person name="Martin F."/>
        </authorList>
    </citation>
    <scope>NUCLEOTIDE SEQUENCE [LARGE SCALE GENOMIC DNA]</scope>
    <source>
        <strain evidence="1 2">CIRM-BRFM 2984</strain>
    </source>
</reference>
<dbReference type="AlphaFoldDB" id="A0AAW0A4X1"/>
<evidence type="ECO:0000313" key="2">
    <source>
        <dbReference type="Proteomes" id="UP001362999"/>
    </source>
</evidence>
<gene>
    <name evidence="1" type="ORF">R3P38DRAFT_3284892</name>
</gene>
<organism evidence="1 2">
    <name type="scientific">Favolaschia claudopus</name>
    <dbReference type="NCBI Taxonomy" id="2862362"/>
    <lineage>
        <taxon>Eukaryota</taxon>
        <taxon>Fungi</taxon>
        <taxon>Dikarya</taxon>
        <taxon>Basidiomycota</taxon>
        <taxon>Agaricomycotina</taxon>
        <taxon>Agaricomycetes</taxon>
        <taxon>Agaricomycetidae</taxon>
        <taxon>Agaricales</taxon>
        <taxon>Marasmiineae</taxon>
        <taxon>Mycenaceae</taxon>
        <taxon>Favolaschia</taxon>
    </lineage>
</organism>
<dbReference type="EMBL" id="JAWWNJ010000086">
    <property type="protein sequence ID" value="KAK7000838.1"/>
    <property type="molecule type" value="Genomic_DNA"/>
</dbReference>
<evidence type="ECO:0000313" key="1">
    <source>
        <dbReference type="EMBL" id="KAK7000838.1"/>
    </source>
</evidence>
<proteinExistence type="predicted"/>